<keyword evidence="4 9" id="KW-0812">Transmembrane</keyword>
<comment type="subcellular location">
    <subcellularLocation>
        <location evidence="2">Endoplasmic reticulum membrane</location>
        <topology evidence="2">Multi-pass membrane protein</topology>
    </subcellularLocation>
</comment>
<dbReference type="InterPro" id="IPR021149">
    <property type="entry name" value="OligosaccharylTrfase_OST3/OST6"/>
</dbReference>
<feature type="transmembrane region" description="Helical" evidence="9">
    <location>
        <begin position="282"/>
        <end position="306"/>
    </location>
</feature>
<keyword evidence="11" id="KW-1185">Reference proteome</keyword>
<name>A0AAD3SPQ9_NEPGR</name>
<evidence type="ECO:0000256" key="3">
    <source>
        <dbReference type="ARBA" id="ARBA00009561"/>
    </source>
</evidence>
<dbReference type="PANTHER" id="PTHR12692">
    <property type="entry name" value="DOLICHYL-DIPHOSPHOOLIGOSACCHARIDE--PROTEIN GLYCOSYLTRANSFERASE-RELATED"/>
    <property type="match status" value="1"/>
</dbReference>
<dbReference type="GO" id="GO:0008250">
    <property type="term" value="C:oligosaccharyltransferase complex"/>
    <property type="evidence" value="ECO:0007669"/>
    <property type="project" value="TreeGrafter"/>
</dbReference>
<keyword evidence="6" id="KW-0256">Endoplasmic reticulum</keyword>
<keyword evidence="8 9" id="KW-0472">Membrane</keyword>
<organism evidence="10 11">
    <name type="scientific">Nepenthes gracilis</name>
    <name type="common">Slender pitcher plant</name>
    <dbReference type="NCBI Taxonomy" id="150966"/>
    <lineage>
        <taxon>Eukaryota</taxon>
        <taxon>Viridiplantae</taxon>
        <taxon>Streptophyta</taxon>
        <taxon>Embryophyta</taxon>
        <taxon>Tracheophyta</taxon>
        <taxon>Spermatophyta</taxon>
        <taxon>Magnoliopsida</taxon>
        <taxon>eudicotyledons</taxon>
        <taxon>Gunneridae</taxon>
        <taxon>Pentapetalae</taxon>
        <taxon>Caryophyllales</taxon>
        <taxon>Nepenthaceae</taxon>
        <taxon>Nepenthes</taxon>
    </lineage>
</organism>
<reference evidence="10" key="1">
    <citation type="submission" date="2023-05" db="EMBL/GenBank/DDBJ databases">
        <title>Nepenthes gracilis genome sequencing.</title>
        <authorList>
            <person name="Fukushima K."/>
        </authorList>
    </citation>
    <scope>NUCLEOTIDE SEQUENCE</scope>
    <source>
        <strain evidence="10">SING2019-196</strain>
    </source>
</reference>
<evidence type="ECO:0008006" key="12">
    <source>
        <dbReference type="Google" id="ProtNLM"/>
    </source>
</evidence>
<keyword evidence="7 9" id="KW-1133">Transmembrane helix</keyword>
<comment type="function">
    <text evidence="1">Subunit of the oligosaccharyl transferase (OST) complex that catalyzes the initial transfer of a defined glycan (Glc(3)Man(9)GlcNAc(2) in eukaryotes) from the lipid carrier dolichol-pyrophosphate to an asparagine residue within an Asn-X-Ser/Thr consensus motif in nascent polypeptide chains, the first step in protein N-glycosylation. N-glycosylation occurs cotranslationally and the complex associates with the Sec61 complex at the channel-forming translocon complex that mediates protein translocation across the endoplasmic reticulum (ER). All subunits are required for a maximal enzyme activity.</text>
</comment>
<feature type="transmembrane region" description="Helical" evidence="9">
    <location>
        <begin position="229"/>
        <end position="250"/>
    </location>
</feature>
<evidence type="ECO:0000256" key="4">
    <source>
        <dbReference type="ARBA" id="ARBA00022692"/>
    </source>
</evidence>
<proteinExistence type="inferred from homology"/>
<dbReference type="Pfam" id="PF04756">
    <property type="entry name" value="OST3_OST6"/>
    <property type="match status" value="1"/>
</dbReference>
<protein>
    <recommendedName>
        <fullName evidence="12">Dolichyl-diphosphooligosaccharide--protein glycosyltransferase subunit 3B</fullName>
    </recommendedName>
</protein>
<feature type="transmembrane region" description="Helical" evidence="9">
    <location>
        <begin position="199"/>
        <end position="217"/>
    </location>
</feature>
<evidence type="ECO:0000256" key="5">
    <source>
        <dbReference type="ARBA" id="ARBA00022729"/>
    </source>
</evidence>
<evidence type="ECO:0000256" key="6">
    <source>
        <dbReference type="ARBA" id="ARBA00022824"/>
    </source>
</evidence>
<dbReference type="PANTHER" id="PTHR12692:SF0">
    <property type="entry name" value="GH11935P"/>
    <property type="match status" value="1"/>
</dbReference>
<dbReference type="GO" id="GO:0018279">
    <property type="term" value="P:protein N-linked glycosylation via asparagine"/>
    <property type="evidence" value="ECO:0007669"/>
    <property type="project" value="TreeGrafter"/>
</dbReference>
<sequence length="337" mass="38290">MAKTKMLSHLNYLLSVLILTLLFSFTFFSTTTKSDGDSDIVGELLTLQSQSKSGVIRLTDDLLRRILSPPRRTFSFLVFFDAVQLHKKAELRLPILKSEYSLVASSFLANNQGTPDQSKLFFFDIELEESQHSFSLFDVTSLPHIRLVDPDVKTLRDSGKLDQGDFSRLADSMAEFVESKTKIPVGPIHRPPMFSGKQIAFFLVVVMIWTPYAFKKIVAGKTLLHDYKFWLFGAVFVYFFSVSGTMFNIIRKMPMFLADRNDPSKMIFFYQGSGMQLGTEGFAVGGLYTLVGLLLAFTTHGVMVFTRIGPRIGVEITNMLRFYLYFEVELIMIVMNQ</sequence>
<comment type="similarity">
    <text evidence="3">Belongs to the OST3/OST6 family.</text>
</comment>
<evidence type="ECO:0000313" key="11">
    <source>
        <dbReference type="Proteomes" id="UP001279734"/>
    </source>
</evidence>
<evidence type="ECO:0000256" key="2">
    <source>
        <dbReference type="ARBA" id="ARBA00004477"/>
    </source>
</evidence>
<dbReference type="Gene3D" id="3.40.30.10">
    <property type="entry name" value="Glutaredoxin"/>
    <property type="match status" value="1"/>
</dbReference>
<evidence type="ECO:0000313" key="10">
    <source>
        <dbReference type="EMBL" id="GMH15798.1"/>
    </source>
</evidence>
<evidence type="ECO:0000256" key="8">
    <source>
        <dbReference type="ARBA" id="ARBA00023136"/>
    </source>
</evidence>
<dbReference type="EMBL" id="BSYO01000015">
    <property type="protein sequence ID" value="GMH15798.1"/>
    <property type="molecule type" value="Genomic_DNA"/>
</dbReference>
<accession>A0AAD3SPQ9</accession>
<comment type="caution">
    <text evidence="10">The sequence shown here is derived from an EMBL/GenBank/DDBJ whole genome shotgun (WGS) entry which is preliminary data.</text>
</comment>
<keyword evidence="5" id="KW-0732">Signal</keyword>
<evidence type="ECO:0000256" key="7">
    <source>
        <dbReference type="ARBA" id="ARBA00022989"/>
    </source>
</evidence>
<gene>
    <name evidence="10" type="ORF">Nepgr_017639</name>
</gene>
<evidence type="ECO:0000256" key="1">
    <source>
        <dbReference type="ARBA" id="ARBA00002791"/>
    </source>
</evidence>
<dbReference type="AlphaFoldDB" id="A0AAD3SPQ9"/>
<dbReference type="Proteomes" id="UP001279734">
    <property type="component" value="Unassembled WGS sequence"/>
</dbReference>
<evidence type="ECO:0000256" key="9">
    <source>
        <dbReference type="SAM" id="Phobius"/>
    </source>
</evidence>